<dbReference type="InParanoid" id="A0A5N4AM40"/>
<evidence type="ECO:0000256" key="1">
    <source>
        <dbReference type="ARBA" id="ARBA00001936"/>
    </source>
</evidence>
<dbReference type="Gene3D" id="3.90.920.10">
    <property type="entry name" value="DNA primase, PRIM domain"/>
    <property type="match status" value="1"/>
</dbReference>
<gene>
    <name evidence="13" type="ORF">PPYR_09403</name>
</gene>
<keyword evidence="4 12" id="KW-0240">DNA-directed RNA polymerase</keyword>
<keyword evidence="7" id="KW-0548">Nucleotidyltransferase</keyword>
<dbReference type="NCBIfam" id="TIGR00335">
    <property type="entry name" value="primase_sml"/>
    <property type="match status" value="1"/>
</dbReference>
<keyword evidence="9" id="KW-0479">Metal-binding</keyword>
<comment type="cofactor">
    <cofactor evidence="1">
        <name>Mn(2+)</name>
        <dbReference type="ChEBI" id="CHEBI:29035"/>
    </cofactor>
</comment>
<dbReference type="GO" id="GO:0005658">
    <property type="term" value="C:alpha DNA polymerase:primase complex"/>
    <property type="evidence" value="ECO:0007669"/>
    <property type="project" value="UniProtKB-ARBA"/>
</dbReference>
<name>A0A5N4AM40_PHOPY</name>
<dbReference type="GO" id="GO:0046872">
    <property type="term" value="F:metal ion binding"/>
    <property type="evidence" value="ECO:0007669"/>
    <property type="project" value="UniProtKB-KW"/>
</dbReference>
<sequence length="423" mass="49177">MASEYNEETLPDLLPLYYKRLFPFELFYKWLSYGNSSYLQFREISFTLLGEIYIRYQSFNTLDEFKLELTKKFPVKIDIGAVYTSRPKERKLMSVLIPKEKEVVFDIDMTDYDDIRICCSGAEVCVKCWKLMVIACKILDAAIREDFGYNNLLWVFSGRRGIHCWVCDEEARKLDDSARGAIAGYLQLVQGGANQSKKVHLPGHNIHHSIERALEIIDKYFINDIVIEQDILGTDERLNKFLLIIDEDIRNNFKEVMSKVKTSEERWKAFTEEAINLARQRKLSRTQQHIKEEIMLQYSYPRLDINVTRGRNHLLKAPFCVHPKSGKISIPFSAKVVDRFNPNAVPTISLLVDEINIYDGKTKEQEVSINDQQLEEGFVSTKTVKDYKKTSMLKPVSIFEEFLRGLAKSRSQSNQVTAHDMEF</sequence>
<dbReference type="FunCoup" id="A0A5N4AM40">
    <property type="interactions" value="167"/>
</dbReference>
<dbReference type="InterPro" id="IPR014052">
    <property type="entry name" value="DNA_primase_ssu_euk/arc"/>
</dbReference>
<dbReference type="CDD" id="cd04860">
    <property type="entry name" value="AE_Prim_S"/>
    <property type="match status" value="1"/>
</dbReference>
<dbReference type="InterPro" id="IPR002755">
    <property type="entry name" value="DNA_primase_S"/>
</dbReference>
<evidence type="ECO:0000256" key="12">
    <source>
        <dbReference type="RuleBase" id="RU003514"/>
    </source>
</evidence>
<dbReference type="FunFam" id="3.90.920.10:FF:000001">
    <property type="entry name" value="DNA primase"/>
    <property type="match status" value="1"/>
</dbReference>
<comment type="caution">
    <text evidence="13">The sequence shown here is derived from an EMBL/GenBank/DDBJ whole genome shotgun (WGS) entry which is preliminary data.</text>
</comment>
<dbReference type="EC" id="2.7.7.-" evidence="12"/>
<evidence type="ECO:0000256" key="11">
    <source>
        <dbReference type="ARBA" id="ARBA00023163"/>
    </source>
</evidence>
<dbReference type="AlphaFoldDB" id="A0A5N4AM40"/>
<evidence type="ECO:0000256" key="8">
    <source>
        <dbReference type="ARBA" id="ARBA00022705"/>
    </source>
</evidence>
<protein>
    <recommendedName>
        <fullName evidence="12">DNA primase</fullName>
        <ecNumber evidence="12">2.7.7.-</ecNumber>
    </recommendedName>
</protein>
<evidence type="ECO:0000256" key="4">
    <source>
        <dbReference type="ARBA" id="ARBA00022478"/>
    </source>
</evidence>
<evidence type="ECO:0000256" key="6">
    <source>
        <dbReference type="ARBA" id="ARBA00022679"/>
    </source>
</evidence>
<evidence type="ECO:0000256" key="2">
    <source>
        <dbReference type="ARBA" id="ARBA00001946"/>
    </source>
</evidence>
<dbReference type="GO" id="GO:0003899">
    <property type="term" value="F:DNA-directed RNA polymerase activity"/>
    <property type="evidence" value="ECO:0007669"/>
    <property type="project" value="InterPro"/>
</dbReference>
<evidence type="ECO:0000256" key="7">
    <source>
        <dbReference type="ARBA" id="ARBA00022695"/>
    </source>
</evidence>
<keyword evidence="6 12" id="KW-0808">Transferase</keyword>
<evidence type="ECO:0000256" key="10">
    <source>
        <dbReference type="ARBA" id="ARBA00022833"/>
    </source>
</evidence>
<accession>A0A5N4AM40</accession>
<dbReference type="GO" id="GO:0006270">
    <property type="term" value="P:DNA replication initiation"/>
    <property type="evidence" value="ECO:0007669"/>
    <property type="project" value="UniProtKB-ARBA"/>
</dbReference>
<dbReference type="PANTHER" id="PTHR10536">
    <property type="entry name" value="DNA PRIMASE SMALL SUBUNIT"/>
    <property type="match status" value="1"/>
</dbReference>
<keyword evidence="14" id="KW-1185">Reference proteome</keyword>
<reference evidence="13 14" key="1">
    <citation type="journal article" date="2018" name="Elife">
        <title>Firefly genomes illuminate parallel origins of bioluminescence in beetles.</title>
        <authorList>
            <person name="Fallon T.R."/>
            <person name="Lower S.E."/>
            <person name="Chang C.H."/>
            <person name="Bessho-Uehara M."/>
            <person name="Martin G.J."/>
            <person name="Bewick A.J."/>
            <person name="Behringer M."/>
            <person name="Debat H.J."/>
            <person name="Wong I."/>
            <person name="Day J.C."/>
            <person name="Suvorov A."/>
            <person name="Silva C.J."/>
            <person name="Stanger-Hall K.F."/>
            <person name="Hall D.W."/>
            <person name="Schmitz R.J."/>
            <person name="Nelson D.R."/>
            <person name="Lewis S.M."/>
            <person name="Shigenobu S."/>
            <person name="Bybee S.M."/>
            <person name="Larracuente A.M."/>
            <person name="Oba Y."/>
            <person name="Weng J.K."/>
        </authorList>
    </citation>
    <scope>NUCLEOTIDE SEQUENCE [LARGE SCALE GENOMIC DNA]</scope>
    <source>
        <strain evidence="13">1611_PpyrPB1</strain>
        <tissue evidence="13">Whole body</tissue>
    </source>
</reference>
<keyword evidence="5 12" id="KW-0639">Primosome</keyword>
<evidence type="ECO:0000313" key="13">
    <source>
        <dbReference type="EMBL" id="KAB0798410.1"/>
    </source>
</evidence>
<proteinExistence type="inferred from homology"/>
<evidence type="ECO:0000313" key="14">
    <source>
        <dbReference type="Proteomes" id="UP000327044"/>
    </source>
</evidence>
<dbReference type="SUPFAM" id="SSF56747">
    <property type="entry name" value="Prim-pol domain"/>
    <property type="match status" value="1"/>
</dbReference>
<keyword evidence="10" id="KW-0862">Zinc</keyword>
<dbReference type="Proteomes" id="UP000327044">
    <property type="component" value="Unassembled WGS sequence"/>
</dbReference>
<dbReference type="Pfam" id="PF01896">
    <property type="entry name" value="DNA_primase_S"/>
    <property type="match status" value="1"/>
</dbReference>
<comment type="similarity">
    <text evidence="3 12">Belongs to the eukaryotic-type primase small subunit family.</text>
</comment>
<organism evidence="13 14">
    <name type="scientific">Photinus pyralis</name>
    <name type="common">Common eastern firefly</name>
    <name type="synonym">Lampyris pyralis</name>
    <dbReference type="NCBI Taxonomy" id="7054"/>
    <lineage>
        <taxon>Eukaryota</taxon>
        <taxon>Metazoa</taxon>
        <taxon>Ecdysozoa</taxon>
        <taxon>Arthropoda</taxon>
        <taxon>Hexapoda</taxon>
        <taxon>Insecta</taxon>
        <taxon>Pterygota</taxon>
        <taxon>Neoptera</taxon>
        <taxon>Endopterygota</taxon>
        <taxon>Coleoptera</taxon>
        <taxon>Polyphaga</taxon>
        <taxon>Elateriformia</taxon>
        <taxon>Elateroidea</taxon>
        <taxon>Lampyridae</taxon>
        <taxon>Lampyrinae</taxon>
        <taxon>Photinus</taxon>
    </lineage>
</organism>
<keyword evidence="11" id="KW-0804">Transcription</keyword>
<keyword evidence="8 12" id="KW-0235">DNA replication</keyword>
<evidence type="ECO:0000256" key="5">
    <source>
        <dbReference type="ARBA" id="ARBA00022515"/>
    </source>
</evidence>
<evidence type="ECO:0000256" key="3">
    <source>
        <dbReference type="ARBA" id="ARBA00009762"/>
    </source>
</evidence>
<evidence type="ECO:0000256" key="9">
    <source>
        <dbReference type="ARBA" id="ARBA00022723"/>
    </source>
</evidence>
<comment type="cofactor">
    <cofactor evidence="2">
        <name>Mg(2+)</name>
        <dbReference type="ChEBI" id="CHEBI:18420"/>
    </cofactor>
</comment>
<dbReference type="EMBL" id="VVIM01000006">
    <property type="protein sequence ID" value="KAB0798410.1"/>
    <property type="molecule type" value="Genomic_DNA"/>
</dbReference>
<dbReference type="GO" id="GO:0006269">
    <property type="term" value="P:DNA replication, synthesis of primer"/>
    <property type="evidence" value="ECO:0007669"/>
    <property type="project" value="UniProtKB-KW"/>
</dbReference>